<reference evidence="1" key="2">
    <citation type="submission" date="2006-06" db="EMBL/GenBank/DDBJ databases">
        <authorList>
            <person name="Buell R."/>
            <person name="Wing R.A."/>
            <person name="McCombie W.A."/>
            <person name="Ouyang S."/>
        </authorList>
    </citation>
    <scope>NUCLEOTIDE SEQUENCE</scope>
</reference>
<reference evidence="1" key="1">
    <citation type="journal article" date="2005" name="Genome Res.">
        <title>Sequence, annotation, and analysis of synteny between rice chromosome 3 and diverged grass species.</title>
        <authorList>
            <consortium name="Rice Chromosome 3 Sequencing Consortium"/>
            <person name="Buell C.R."/>
            <person name="Yuan Q."/>
            <person name="Ouyang S."/>
            <person name="Liu J."/>
            <person name="Zhu W."/>
            <person name="Wang A."/>
            <person name="Maiti R."/>
            <person name="Haas B."/>
            <person name="Wortman J."/>
            <person name="Pertea M."/>
            <person name="Jones K.M."/>
            <person name="Kim M."/>
            <person name="Overton L."/>
            <person name="Tsitrin T."/>
            <person name="Fadrosh D."/>
            <person name="Bera J."/>
            <person name="Weaver B."/>
            <person name="Jin S."/>
            <person name="Johri S."/>
            <person name="Reardon M."/>
            <person name="Webb K."/>
            <person name="Hill J."/>
            <person name="Moffat K."/>
            <person name="Tallon L."/>
            <person name="Van Aken S."/>
            <person name="Lewis M."/>
            <person name="Utterback T."/>
            <person name="Feldblyum T."/>
            <person name="Zismann V."/>
            <person name="Iobst S."/>
            <person name="Hsiao J."/>
            <person name="de Vazeille A.R."/>
            <person name="Salzberg S.L."/>
            <person name="White O."/>
            <person name="Fraser C."/>
            <person name="Yu Y."/>
            <person name="Kim H."/>
            <person name="Rambo T."/>
            <person name="Currie J."/>
            <person name="Collura K."/>
            <person name="Kernodle-Thompson S."/>
            <person name="Wei F."/>
            <person name="Kudrna K."/>
            <person name="Ammiraju J.S."/>
            <person name="Luo M."/>
            <person name="Goicoechea J.L."/>
            <person name="Wing R.A."/>
            <person name="Henry D."/>
            <person name="Oates R."/>
            <person name="Palmer M."/>
            <person name="Pries G."/>
            <person name="Saski C."/>
            <person name="Simmons J."/>
            <person name="Soderlund C."/>
            <person name="Nelson W."/>
            <person name="de la Bastide M."/>
            <person name="Spiegel L."/>
            <person name="Nascimento L."/>
            <person name="Huang E."/>
            <person name="Preston R."/>
            <person name="Zutavern T."/>
            <person name="Palmer L."/>
            <person name="O'Shaughnessy A."/>
            <person name="Dike S."/>
            <person name="McCombie W.R."/>
            <person name="Minx P."/>
            <person name="Cordum H."/>
            <person name="Wilson R."/>
            <person name="Jin W."/>
            <person name="Lee H.R."/>
            <person name="Jiang J."/>
            <person name="Jackson S."/>
        </authorList>
    </citation>
    <scope>NUCLEOTIDE SEQUENCE [LARGE SCALE GENOMIC DNA]</scope>
</reference>
<name>Q10L73_ORYSJ</name>
<dbReference type="EMBL" id="DP000009">
    <property type="protein sequence ID" value="ABF96037.1"/>
    <property type="molecule type" value="Genomic_DNA"/>
</dbReference>
<proteinExistence type="predicted"/>
<protein>
    <submittedName>
        <fullName evidence="1">Uncharacterized protein</fullName>
    </submittedName>
</protein>
<accession>Q10L73</accession>
<sequence>MAPTGFEIASTTTFPATTQISFGAFDFLVDSAGKLRQLTRAHMDLGRGPPLDSDEFIIEWDGSSVGLGRLDQVPLSHCITIDRGKGEEEDLIKSPYLTASLLIERGKGEEEERGCDEEERDGFPFNLILDPYAIIDIRI</sequence>
<evidence type="ECO:0000313" key="1">
    <source>
        <dbReference type="EMBL" id="ABF96037.1"/>
    </source>
</evidence>
<organism evidence="1">
    <name type="scientific">Oryza sativa subsp. japonica</name>
    <name type="common">Rice</name>
    <dbReference type="NCBI Taxonomy" id="39947"/>
    <lineage>
        <taxon>Eukaryota</taxon>
        <taxon>Viridiplantae</taxon>
        <taxon>Streptophyta</taxon>
        <taxon>Embryophyta</taxon>
        <taxon>Tracheophyta</taxon>
        <taxon>Spermatophyta</taxon>
        <taxon>Magnoliopsida</taxon>
        <taxon>Liliopsida</taxon>
        <taxon>Poales</taxon>
        <taxon>Poaceae</taxon>
        <taxon>BOP clade</taxon>
        <taxon>Oryzoideae</taxon>
        <taxon>Oryzeae</taxon>
        <taxon>Oryzinae</taxon>
        <taxon>Oryza</taxon>
        <taxon>Oryza sativa</taxon>
    </lineage>
</organism>
<dbReference type="AlphaFoldDB" id="Q10L73"/>
<gene>
    <name evidence="1" type="ordered locus">LOC_Os03g24210</name>
</gene>